<dbReference type="EMBL" id="JAAVLW010000013">
    <property type="protein sequence ID" value="NOJ50603.1"/>
    <property type="molecule type" value="Genomic_DNA"/>
</dbReference>
<gene>
    <name evidence="3" type="ORF">HCN50_30970</name>
</gene>
<feature type="region of interest" description="Disordered" evidence="1">
    <location>
        <begin position="158"/>
        <end position="182"/>
    </location>
</feature>
<dbReference type="PANTHER" id="PTHR11895">
    <property type="entry name" value="TRANSAMIDASE"/>
    <property type="match status" value="1"/>
</dbReference>
<comment type="caution">
    <text evidence="3">The sequence shown here is derived from an EMBL/GenBank/DDBJ whole genome shotgun (WGS) entry which is preliminary data.</text>
</comment>
<dbReference type="InterPro" id="IPR000120">
    <property type="entry name" value="Amidase"/>
</dbReference>
<dbReference type="PANTHER" id="PTHR11895:SF172">
    <property type="entry name" value="GLUTAMYL-TRNA(GLN) AMIDOTRANSFERASE"/>
    <property type="match status" value="1"/>
</dbReference>
<feature type="region of interest" description="Disordered" evidence="1">
    <location>
        <begin position="1"/>
        <end position="23"/>
    </location>
</feature>
<keyword evidence="4" id="KW-1185">Reference proteome</keyword>
<organism evidence="3 4">
    <name type="scientific">Bradyrhizobium archetypum</name>
    <dbReference type="NCBI Taxonomy" id="2721160"/>
    <lineage>
        <taxon>Bacteria</taxon>
        <taxon>Pseudomonadati</taxon>
        <taxon>Pseudomonadota</taxon>
        <taxon>Alphaproteobacteria</taxon>
        <taxon>Hyphomicrobiales</taxon>
        <taxon>Nitrobacteraceae</taxon>
        <taxon>Bradyrhizobium</taxon>
    </lineage>
</organism>
<name>A0A7Y4HAU2_9BRAD</name>
<dbReference type="NCBIfam" id="TIGR02715">
    <property type="entry name" value="amido_AtzE"/>
    <property type="match status" value="1"/>
</dbReference>
<sequence length="485" mass="50885">MNSRSRMKPSRPASTPPENVMSANTDGLSAQQIAQAVTDRKLSALDAAEAALARIAKHDRVLNSFTDVTADRARATAKAIDAKIAAGEKVGPLAGVPFAVKNLFDVKGLATRAGSKINRDLAPSSRDATLIERMEAAGAVLVGALNMGEYAYDFTGENVHDGPSRNPHDPSRMSGGSSGGSGSAVGGALVPIALGSDTNGSIRVPSSFCGVFGLKPTYGRLSRARTFPFVAGLDHLGPLARNVGDLALAYDAMQGQDADDAACTTRPVEPVTSLLANGADGLRAAVAGGYFQKNVFPEALEAVSRIAKALDATMTVELPEAARARAAAYVITTTEGASLHLDRLRKQPNDFDPAVRDRLIAGAMVPAPLVDRAQKFRRWYRAQVLELFKSVDVIIAPATPCIAPKLGQVNFVLDGVELPVRANIGIHTQPISFIGLPVVAVPVPLQPMPIGVQIIAAPWREDIALRVAHALERMGVAAAPTPRGL</sequence>
<dbReference type="Pfam" id="PF01425">
    <property type="entry name" value="Amidase"/>
    <property type="match status" value="1"/>
</dbReference>
<evidence type="ECO:0000313" key="3">
    <source>
        <dbReference type="EMBL" id="NOJ50603.1"/>
    </source>
</evidence>
<evidence type="ECO:0000256" key="1">
    <source>
        <dbReference type="SAM" id="MobiDB-lite"/>
    </source>
</evidence>
<dbReference type="AlphaFoldDB" id="A0A7Y4HAU2"/>
<proteinExistence type="predicted"/>
<dbReference type="SUPFAM" id="SSF75304">
    <property type="entry name" value="Amidase signature (AS) enzymes"/>
    <property type="match status" value="1"/>
</dbReference>
<keyword evidence="3" id="KW-0378">Hydrolase</keyword>
<dbReference type="InterPro" id="IPR023631">
    <property type="entry name" value="Amidase_dom"/>
</dbReference>
<dbReference type="GO" id="GO:0016787">
    <property type="term" value="F:hydrolase activity"/>
    <property type="evidence" value="ECO:0007669"/>
    <property type="project" value="UniProtKB-KW"/>
</dbReference>
<evidence type="ECO:0000259" key="2">
    <source>
        <dbReference type="Pfam" id="PF01425"/>
    </source>
</evidence>
<protein>
    <submittedName>
        <fullName evidence="3">AtzE family amidohydrolase</fullName>
    </submittedName>
</protein>
<dbReference type="InterPro" id="IPR014087">
    <property type="entry name" value="Carboxybiuret_hydro_AtzE"/>
</dbReference>
<dbReference type="NCBIfam" id="NF006631">
    <property type="entry name" value="PRK09201.1"/>
    <property type="match status" value="1"/>
</dbReference>
<dbReference type="Proteomes" id="UP000528734">
    <property type="component" value="Unassembled WGS sequence"/>
</dbReference>
<feature type="compositionally biased region" description="Polar residues" evidence="1">
    <location>
        <begin position="12"/>
        <end position="23"/>
    </location>
</feature>
<feature type="domain" description="Amidase" evidence="2">
    <location>
        <begin position="47"/>
        <end position="462"/>
    </location>
</feature>
<feature type="compositionally biased region" description="Basic and acidic residues" evidence="1">
    <location>
        <begin position="158"/>
        <end position="171"/>
    </location>
</feature>
<accession>A0A7Y4HAU2</accession>
<evidence type="ECO:0000313" key="4">
    <source>
        <dbReference type="Proteomes" id="UP000528734"/>
    </source>
</evidence>
<dbReference type="Gene3D" id="3.90.1300.10">
    <property type="entry name" value="Amidase signature (AS) domain"/>
    <property type="match status" value="1"/>
</dbReference>
<reference evidence="3 4" key="1">
    <citation type="submission" date="2020-03" db="EMBL/GenBank/DDBJ databases">
        <title>Bradyrhizobium diversity isolated from nodules of Muelleranthus trifoliolatus.</title>
        <authorList>
            <person name="Klepa M."/>
            <person name="Helene L."/>
            <person name="Hungria M."/>
        </authorList>
    </citation>
    <scope>NUCLEOTIDE SEQUENCE [LARGE SCALE GENOMIC DNA]</scope>
    <source>
        <strain evidence="3 4">WSM 1744</strain>
    </source>
</reference>
<dbReference type="InterPro" id="IPR036928">
    <property type="entry name" value="AS_sf"/>
</dbReference>